<reference evidence="6" key="1">
    <citation type="submission" date="2017-07" db="EMBL/GenBank/DDBJ databases">
        <title>Taro Niue Genome Assembly and Annotation.</title>
        <authorList>
            <person name="Atibalentja N."/>
            <person name="Keating K."/>
            <person name="Fields C.J."/>
        </authorList>
    </citation>
    <scope>NUCLEOTIDE SEQUENCE</scope>
    <source>
        <strain evidence="6">Niue_2</strain>
        <tissue evidence="6">Leaf</tissue>
    </source>
</reference>
<dbReference type="PANTHER" id="PTHR43874">
    <property type="entry name" value="TWO-COMPONENT RESPONSE REGULATOR"/>
    <property type="match status" value="1"/>
</dbReference>
<dbReference type="InterPro" id="IPR001763">
    <property type="entry name" value="Rhodanese-like_dom"/>
</dbReference>
<evidence type="ECO:0000313" key="6">
    <source>
        <dbReference type="EMBL" id="MQL76274.1"/>
    </source>
</evidence>
<dbReference type="PROSITE" id="PS50206">
    <property type="entry name" value="RHODANESE_3"/>
    <property type="match status" value="1"/>
</dbReference>
<name>A0A843U3N3_COLES</name>
<dbReference type="OrthoDB" id="60033at2759"/>
<evidence type="ECO:0000313" key="7">
    <source>
        <dbReference type="Proteomes" id="UP000652761"/>
    </source>
</evidence>
<organism evidence="6 7">
    <name type="scientific">Colocasia esculenta</name>
    <name type="common">Wild taro</name>
    <name type="synonym">Arum esculentum</name>
    <dbReference type="NCBI Taxonomy" id="4460"/>
    <lineage>
        <taxon>Eukaryota</taxon>
        <taxon>Viridiplantae</taxon>
        <taxon>Streptophyta</taxon>
        <taxon>Embryophyta</taxon>
        <taxon>Tracheophyta</taxon>
        <taxon>Spermatophyta</taxon>
        <taxon>Magnoliopsida</taxon>
        <taxon>Liliopsida</taxon>
        <taxon>Araceae</taxon>
        <taxon>Aroideae</taxon>
        <taxon>Colocasieae</taxon>
        <taxon>Colocasia</taxon>
    </lineage>
</organism>
<dbReference type="AlphaFoldDB" id="A0A843U3N3"/>
<dbReference type="InterPro" id="IPR011006">
    <property type="entry name" value="CheY-like_superfamily"/>
</dbReference>
<protein>
    <submittedName>
        <fullName evidence="6">Uncharacterized protein</fullName>
    </submittedName>
</protein>
<comment type="caution">
    <text evidence="6">The sequence shown here is derived from an EMBL/GenBank/DDBJ whole genome shotgun (WGS) entry which is preliminary data.</text>
</comment>
<gene>
    <name evidence="6" type="ORF">Taro_008667</name>
</gene>
<proteinExistence type="predicted"/>
<dbReference type="PANTHER" id="PTHR43874:SF85">
    <property type="entry name" value="TWO-COMPONENT RESPONSE REGULATOR ORR2"/>
    <property type="match status" value="1"/>
</dbReference>
<evidence type="ECO:0000259" key="5">
    <source>
        <dbReference type="PROSITE" id="PS50206"/>
    </source>
</evidence>
<accession>A0A843U3N3</accession>
<dbReference type="GO" id="GO:0000160">
    <property type="term" value="P:phosphorelay signal transduction system"/>
    <property type="evidence" value="ECO:0007669"/>
    <property type="project" value="UniProtKB-KW"/>
</dbReference>
<dbReference type="SUPFAM" id="SSF52172">
    <property type="entry name" value="CheY-like"/>
    <property type="match status" value="1"/>
</dbReference>
<keyword evidence="1" id="KW-0902">Two-component regulatory system</keyword>
<evidence type="ECO:0000259" key="4">
    <source>
        <dbReference type="PROSITE" id="PS50110"/>
    </source>
</evidence>
<keyword evidence="7" id="KW-1185">Reference proteome</keyword>
<dbReference type="Proteomes" id="UP000652761">
    <property type="component" value="Unassembled WGS sequence"/>
</dbReference>
<evidence type="ECO:0000256" key="1">
    <source>
        <dbReference type="ARBA" id="ARBA00023012"/>
    </source>
</evidence>
<feature type="domain" description="Rhodanese" evidence="5">
    <location>
        <begin position="77"/>
        <end position="124"/>
    </location>
</feature>
<dbReference type="InterPro" id="IPR001789">
    <property type="entry name" value="Sig_transdc_resp-reg_receiver"/>
</dbReference>
<dbReference type="InterPro" id="IPR045279">
    <property type="entry name" value="ARR-like"/>
</dbReference>
<comment type="caution">
    <text evidence="2">Lacks conserved residue(s) required for the propagation of feature annotation.</text>
</comment>
<dbReference type="GO" id="GO:0009736">
    <property type="term" value="P:cytokinin-activated signaling pathway"/>
    <property type="evidence" value="ECO:0007669"/>
    <property type="project" value="InterPro"/>
</dbReference>
<dbReference type="PROSITE" id="PS50110">
    <property type="entry name" value="RESPONSE_REGULATORY"/>
    <property type="match status" value="1"/>
</dbReference>
<evidence type="ECO:0000256" key="3">
    <source>
        <dbReference type="SAM" id="MobiDB-lite"/>
    </source>
</evidence>
<dbReference type="EMBL" id="NMUH01000289">
    <property type="protein sequence ID" value="MQL76274.1"/>
    <property type="molecule type" value="Genomic_DNA"/>
</dbReference>
<feature type="region of interest" description="Disordered" evidence="3">
    <location>
        <begin position="182"/>
        <end position="228"/>
    </location>
</feature>
<dbReference type="Gene3D" id="3.40.50.2300">
    <property type="match status" value="1"/>
</dbReference>
<feature type="domain" description="Response regulatory" evidence="4">
    <location>
        <begin position="38"/>
        <end position="182"/>
    </location>
</feature>
<evidence type="ECO:0000256" key="2">
    <source>
        <dbReference type="PROSITE-ProRule" id="PRU00169"/>
    </source>
</evidence>
<sequence length="228" mass="24068">MEGCERGSVGVEVVGCAVAAAPAPTAGVGGGGGGEKVRVLVVDDSPVDRKIVERLLRRSGSAFEGFLLGNLSLRILRYVIGCGHCSFAASLCAMLKKNAFFLFSVMAVDGGKKALEALGLNEVDDDSCAVNEHKLRRSIPVVIMSSENDSQRISSCLAIGAEDFILKPLTAVDIKHLRNYVRPPSPSGPLSPSANKAGSKRKLSVEVVTENNEPDRRPRPRLTGVAVA</sequence>